<evidence type="ECO:0000256" key="5">
    <source>
        <dbReference type="ARBA" id="ARBA00023237"/>
    </source>
</evidence>
<dbReference type="PROSITE" id="PS51257">
    <property type="entry name" value="PROKAR_LIPOPROTEIN"/>
    <property type="match status" value="1"/>
</dbReference>
<feature type="domain" description="RagB/SusD" evidence="6">
    <location>
        <begin position="347"/>
        <end position="477"/>
    </location>
</feature>
<evidence type="ECO:0000256" key="4">
    <source>
        <dbReference type="ARBA" id="ARBA00023136"/>
    </source>
</evidence>
<reference evidence="11 12" key="1">
    <citation type="submission" date="2018-08" db="EMBL/GenBank/DDBJ databases">
        <title>A genome reference for cultivated species of the human gut microbiota.</title>
        <authorList>
            <person name="Zou Y."/>
            <person name="Xue W."/>
            <person name="Luo G."/>
        </authorList>
    </citation>
    <scope>NUCLEOTIDE SEQUENCE [LARGE SCALE GENOMIC DNA]</scope>
    <source>
        <strain evidence="10 12">AF38-2</strain>
        <strain evidence="9 11">TF10-34</strain>
    </source>
</reference>
<dbReference type="SUPFAM" id="SSF48452">
    <property type="entry name" value="TPR-like"/>
    <property type="match status" value="1"/>
</dbReference>
<dbReference type="EMBL" id="QSQU01000001">
    <property type="protein sequence ID" value="RGK67847.1"/>
    <property type="molecule type" value="Genomic_DNA"/>
</dbReference>
<organism evidence="9 11">
    <name type="scientific">Bacteroides xylanisolvens</name>
    <dbReference type="NCBI Taxonomy" id="371601"/>
    <lineage>
        <taxon>Bacteria</taxon>
        <taxon>Pseudomonadati</taxon>
        <taxon>Bacteroidota</taxon>
        <taxon>Bacteroidia</taxon>
        <taxon>Bacteroidales</taxon>
        <taxon>Bacteroidaceae</taxon>
        <taxon>Bacteroides</taxon>
    </lineage>
</organism>
<dbReference type="Proteomes" id="UP000284495">
    <property type="component" value="Unassembled WGS sequence"/>
</dbReference>
<reference evidence="8" key="2">
    <citation type="submission" date="2023-08" db="EMBL/GenBank/DDBJ databases">
        <title>Mucin Metabolism Genes Underlie the Key Renovations of Bacteroides xylanisolvens Genomes in Captive Great Apes.</title>
        <authorList>
            <person name="Nishida A.H."/>
        </authorList>
    </citation>
    <scope>NUCLEOTIDE SEQUENCE</scope>
    <source>
        <strain evidence="8">P19.10B</strain>
    </source>
</reference>
<dbReference type="Pfam" id="PF07980">
    <property type="entry name" value="SusD_RagB"/>
    <property type="match status" value="1"/>
</dbReference>
<evidence type="ECO:0000259" key="6">
    <source>
        <dbReference type="Pfam" id="PF07980"/>
    </source>
</evidence>
<comment type="similarity">
    <text evidence="2">Belongs to the SusD family.</text>
</comment>
<dbReference type="EMBL" id="QROO01000003">
    <property type="protein sequence ID" value="RHL40952.1"/>
    <property type="molecule type" value="Genomic_DNA"/>
</dbReference>
<sequence length="498" mass="56868">MKKYIFILLTSFSLASCVDLLQEPQSKLTPATIELTEQTLESMTNGLYKDLWGENFGFNCRLASLALAGDDMTSGALDKVRNVLDDQLKVPIDNADVLNLWKYFYQTIYSANNIIYLINENENLDTQISNKYLGEAYFFRALSYFYIVRYWGDAPAITDPNSSTDIDGSSNMPRKPVKDIYERIILPDLSNAINLLPLQSRDNNNQAPTTWAAKTLLSDVYITMAGWPLKEENYYAEAAKTAKDIIENGPYDLVGEYKDLWMNTKKTDKTEHIFALQHSLSYLPSQYGISYLGKEENGWYDYVGDPVFFKNFPNDKRKEFCYITSTVDTKGNRIDWEDFDIGAPFIRKYRNYGGCGTYGIDGNTSTRSSLSEGLTPIYRFADVLLIYAEASNKAEGSPNTLAYKCLNRVRDRAFGDQSHQYAGLTPEKFADAVFDEFGWENVFEFKRWFQLVRTEKVDEAIGKNAAIGARLNANKENYLFPIPVRQCELRGWKNNPGY</sequence>
<keyword evidence="5" id="KW-0998">Cell outer membrane</keyword>
<evidence type="ECO:0000313" key="9">
    <source>
        <dbReference type="EMBL" id="RGK67847.1"/>
    </source>
</evidence>
<evidence type="ECO:0000256" key="1">
    <source>
        <dbReference type="ARBA" id="ARBA00004442"/>
    </source>
</evidence>
<dbReference type="Gene3D" id="1.25.40.390">
    <property type="match status" value="1"/>
</dbReference>
<evidence type="ECO:0000259" key="7">
    <source>
        <dbReference type="Pfam" id="PF14322"/>
    </source>
</evidence>
<name>A0A3E4NQH8_9BACE</name>
<evidence type="ECO:0000256" key="2">
    <source>
        <dbReference type="ARBA" id="ARBA00006275"/>
    </source>
</evidence>
<comment type="caution">
    <text evidence="9">The sequence shown here is derived from an EMBL/GenBank/DDBJ whole genome shotgun (WGS) entry which is preliminary data.</text>
</comment>
<proteinExistence type="inferred from homology"/>
<gene>
    <name evidence="10" type="ORF">DW027_03315</name>
    <name evidence="9" type="ORF">DXD03_00230</name>
    <name evidence="8" type="ORF">LDZ35_00165</name>
</gene>
<dbReference type="InterPro" id="IPR011990">
    <property type="entry name" value="TPR-like_helical_dom_sf"/>
</dbReference>
<evidence type="ECO:0000313" key="11">
    <source>
        <dbReference type="Proteomes" id="UP000261210"/>
    </source>
</evidence>
<evidence type="ECO:0000313" key="12">
    <source>
        <dbReference type="Proteomes" id="UP000284495"/>
    </source>
</evidence>
<dbReference type="Pfam" id="PF14322">
    <property type="entry name" value="SusD-like_3"/>
    <property type="match status" value="1"/>
</dbReference>
<dbReference type="GO" id="GO:0009279">
    <property type="term" value="C:cell outer membrane"/>
    <property type="evidence" value="ECO:0007669"/>
    <property type="project" value="UniProtKB-SubCell"/>
</dbReference>
<evidence type="ECO:0000313" key="8">
    <source>
        <dbReference type="EMBL" id="MCA4521634.1"/>
    </source>
</evidence>
<dbReference type="InterPro" id="IPR012944">
    <property type="entry name" value="SusD_RagB_dom"/>
</dbReference>
<dbReference type="AlphaFoldDB" id="A0A3E4NQH8"/>
<keyword evidence="3" id="KW-0732">Signal</keyword>
<dbReference type="Proteomes" id="UP000261210">
    <property type="component" value="Unassembled WGS sequence"/>
</dbReference>
<dbReference type="InterPro" id="IPR033985">
    <property type="entry name" value="SusD-like_N"/>
</dbReference>
<dbReference type="EMBL" id="JAIWWW010000001">
    <property type="protein sequence ID" value="MCA4521634.1"/>
    <property type="molecule type" value="Genomic_DNA"/>
</dbReference>
<comment type="subcellular location">
    <subcellularLocation>
        <location evidence="1">Cell outer membrane</location>
    </subcellularLocation>
</comment>
<feature type="domain" description="SusD-like N-terminal" evidence="7">
    <location>
        <begin position="23"/>
        <end position="221"/>
    </location>
</feature>
<keyword evidence="4" id="KW-0472">Membrane</keyword>
<dbReference type="Proteomes" id="UP001197958">
    <property type="component" value="Unassembled WGS sequence"/>
</dbReference>
<evidence type="ECO:0000256" key="3">
    <source>
        <dbReference type="ARBA" id="ARBA00022729"/>
    </source>
</evidence>
<protein>
    <submittedName>
        <fullName evidence="9">RagB/SusD family nutrient uptake outer membrane protein</fullName>
    </submittedName>
</protein>
<accession>A0A3E4NQH8</accession>
<dbReference type="RefSeq" id="WP_117683221.1">
    <property type="nucleotide sequence ID" value="NZ_CP042282.1"/>
</dbReference>
<evidence type="ECO:0000313" key="10">
    <source>
        <dbReference type="EMBL" id="RHL40952.1"/>
    </source>
</evidence>